<dbReference type="OrthoDB" id="1737740at2759"/>
<proteinExistence type="predicted"/>
<evidence type="ECO:0000313" key="1">
    <source>
        <dbReference type="EMBL" id="GFP91308.1"/>
    </source>
</evidence>
<reference evidence="1" key="1">
    <citation type="submission" date="2020-07" db="EMBL/GenBank/DDBJ databases">
        <title>Ethylene signaling mediates host invasion by parasitic plants.</title>
        <authorList>
            <person name="Yoshida S."/>
        </authorList>
    </citation>
    <scope>NUCLEOTIDE SEQUENCE</scope>
    <source>
        <strain evidence="1">Okayama</strain>
    </source>
</reference>
<sequence>MMKMMMMMRHIFQQPILHSSYRETANAGSLSGGTYRIPPVEIMLIVNDPRQLHQHISPTKEKVLLLKKMSLPPISELARVEEKLAGVDV</sequence>
<dbReference type="AlphaFoldDB" id="A0A830C2F5"/>
<dbReference type="Proteomes" id="UP000653305">
    <property type="component" value="Unassembled WGS sequence"/>
</dbReference>
<protein>
    <submittedName>
        <fullName evidence="1">Probable glutamyl endopeptidase chloroplastic</fullName>
    </submittedName>
</protein>
<keyword evidence="2" id="KW-1185">Reference proteome</keyword>
<organism evidence="1 2">
    <name type="scientific">Phtheirospermum japonicum</name>
    <dbReference type="NCBI Taxonomy" id="374723"/>
    <lineage>
        <taxon>Eukaryota</taxon>
        <taxon>Viridiplantae</taxon>
        <taxon>Streptophyta</taxon>
        <taxon>Embryophyta</taxon>
        <taxon>Tracheophyta</taxon>
        <taxon>Spermatophyta</taxon>
        <taxon>Magnoliopsida</taxon>
        <taxon>eudicotyledons</taxon>
        <taxon>Gunneridae</taxon>
        <taxon>Pentapetalae</taxon>
        <taxon>asterids</taxon>
        <taxon>lamiids</taxon>
        <taxon>Lamiales</taxon>
        <taxon>Orobanchaceae</taxon>
        <taxon>Orobanchaceae incertae sedis</taxon>
        <taxon>Phtheirospermum</taxon>
    </lineage>
</organism>
<gene>
    <name evidence="1" type="ORF">PHJA_001274800</name>
</gene>
<comment type="caution">
    <text evidence="1">The sequence shown here is derived from an EMBL/GenBank/DDBJ whole genome shotgun (WGS) entry which is preliminary data.</text>
</comment>
<evidence type="ECO:0000313" key="2">
    <source>
        <dbReference type="Proteomes" id="UP000653305"/>
    </source>
</evidence>
<accession>A0A830C2F5</accession>
<dbReference type="EMBL" id="BMAC01000241">
    <property type="protein sequence ID" value="GFP91308.1"/>
    <property type="molecule type" value="Genomic_DNA"/>
</dbReference>
<name>A0A830C2F5_9LAMI</name>